<proteinExistence type="predicted"/>
<dbReference type="PANTHER" id="PTHR33169">
    <property type="entry name" value="PADR-FAMILY TRANSCRIPTIONAL REGULATOR"/>
    <property type="match status" value="1"/>
</dbReference>
<evidence type="ECO:0000256" key="1">
    <source>
        <dbReference type="SAM" id="MobiDB-lite"/>
    </source>
</evidence>
<sequence length="148" mass="15713">MTSPLREPTFLILTALAREPMHGYGIIGEVKALSTGRLSLRPGTLYGALDRLLDEGLVESDREEIVDGRLRRYYRLTDLGGDMLTAETERLRRNVDAATQRLRARSERAASPVDSTDNPAGGAAGTTEARGGTTGALGGFAQPAGGLA</sequence>
<feature type="region of interest" description="Disordered" evidence="1">
    <location>
        <begin position="98"/>
        <end position="148"/>
    </location>
</feature>
<dbReference type="EMBL" id="JBHTMP010000105">
    <property type="protein sequence ID" value="MFD1325947.1"/>
    <property type="molecule type" value="Genomic_DNA"/>
</dbReference>
<dbReference type="SUPFAM" id="SSF46785">
    <property type="entry name" value="Winged helix' DNA-binding domain"/>
    <property type="match status" value="1"/>
</dbReference>
<keyword evidence="4" id="KW-1185">Reference proteome</keyword>
<dbReference type="PANTHER" id="PTHR33169:SF13">
    <property type="entry name" value="PADR-FAMILY TRANSCRIPTIONAL REGULATOR"/>
    <property type="match status" value="1"/>
</dbReference>
<protein>
    <submittedName>
        <fullName evidence="3">PadR family transcriptional regulator</fullName>
    </submittedName>
</protein>
<organism evidence="3 4">
    <name type="scientific">Micromonospora sonneratiae</name>
    <dbReference type="NCBI Taxonomy" id="1184706"/>
    <lineage>
        <taxon>Bacteria</taxon>
        <taxon>Bacillati</taxon>
        <taxon>Actinomycetota</taxon>
        <taxon>Actinomycetes</taxon>
        <taxon>Micromonosporales</taxon>
        <taxon>Micromonosporaceae</taxon>
        <taxon>Micromonospora</taxon>
    </lineage>
</organism>
<dbReference type="Gene3D" id="1.10.10.10">
    <property type="entry name" value="Winged helix-like DNA-binding domain superfamily/Winged helix DNA-binding domain"/>
    <property type="match status" value="1"/>
</dbReference>
<dbReference type="Pfam" id="PF03551">
    <property type="entry name" value="PadR"/>
    <property type="match status" value="1"/>
</dbReference>
<dbReference type="InterPro" id="IPR036388">
    <property type="entry name" value="WH-like_DNA-bd_sf"/>
</dbReference>
<dbReference type="InterPro" id="IPR036390">
    <property type="entry name" value="WH_DNA-bd_sf"/>
</dbReference>
<accession>A0ABW3YMY7</accession>
<evidence type="ECO:0000313" key="4">
    <source>
        <dbReference type="Proteomes" id="UP001597260"/>
    </source>
</evidence>
<dbReference type="RefSeq" id="WP_377578948.1">
    <property type="nucleotide sequence ID" value="NZ_JBHTMP010000105.1"/>
</dbReference>
<reference evidence="4" key="1">
    <citation type="journal article" date="2019" name="Int. J. Syst. Evol. Microbiol.">
        <title>The Global Catalogue of Microorganisms (GCM) 10K type strain sequencing project: providing services to taxonomists for standard genome sequencing and annotation.</title>
        <authorList>
            <consortium name="The Broad Institute Genomics Platform"/>
            <consortium name="The Broad Institute Genome Sequencing Center for Infectious Disease"/>
            <person name="Wu L."/>
            <person name="Ma J."/>
        </authorList>
    </citation>
    <scope>NUCLEOTIDE SEQUENCE [LARGE SCALE GENOMIC DNA]</scope>
    <source>
        <strain evidence="4">JCM 31037</strain>
    </source>
</reference>
<evidence type="ECO:0000313" key="3">
    <source>
        <dbReference type="EMBL" id="MFD1325947.1"/>
    </source>
</evidence>
<dbReference type="InterPro" id="IPR005149">
    <property type="entry name" value="Tscrpt_reg_PadR_N"/>
</dbReference>
<evidence type="ECO:0000259" key="2">
    <source>
        <dbReference type="Pfam" id="PF03551"/>
    </source>
</evidence>
<name>A0ABW3YMY7_9ACTN</name>
<dbReference type="Proteomes" id="UP001597260">
    <property type="component" value="Unassembled WGS sequence"/>
</dbReference>
<comment type="caution">
    <text evidence="3">The sequence shown here is derived from an EMBL/GenBank/DDBJ whole genome shotgun (WGS) entry which is preliminary data.</text>
</comment>
<gene>
    <name evidence="3" type="ORF">ACFQ4H_33200</name>
</gene>
<feature type="domain" description="Transcription regulator PadR N-terminal" evidence="2">
    <location>
        <begin position="12"/>
        <end position="84"/>
    </location>
</feature>
<dbReference type="InterPro" id="IPR052509">
    <property type="entry name" value="Metal_resp_DNA-bind_regulator"/>
</dbReference>